<dbReference type="Pfam" id="PF08443">
    <property type="entry name" value="RimK"/>
    <property type="match status" value="1"/>
</dbReference>
<evidence type="ECO:0000256" key="12">
    <source>
        <dbReference type="ARBA" id="ARBA00048094"/>
    </source>
</evidence>
<dbReference type="Gene3D" id="3.30.470.20">
    <property type="entry name" value="ATP-grasp fold, B domain"/>
    <property type="match status" value="1"/>
</dbReference>
<dbReference type="SUPFAM" id="SSF53244">
    <property type="entry name" value="MurD-like peptide ligases, peptide-binding domain"/>
    <property type="match status" value="1"/>
</dbReference>
<dbReference type="Pfam" id="PF02786">
    <property type="entry name" value="CPSase_L_D2"/>
    <property type="match status" value="1"/>
</dbReference>
<evidence type="ECO:0000256" key="3">
    <source>
        <dbReference type="ARBA" id="ARBA00009060"/>
    </source>
</evidence>
<dbReference type="InterPro" id="IPR013221">
    <property type="entry name" value="Mur_ligase_cen"/>
</dbReference>
<dbReference type="SUPFAM" id="SSF53623">
    <property type="entry name" value="MurD-like peptide ligases, catalytic domain"/>
    <property type="match status" value="1"/>
</dbReference>
<dbReference type="InterPro" id="IPR011810">
    <property type="entry name" value="Cya_phycin_syn"/>
</dbReference>
<comment type="catalytic activity">
    <reaction evidence="13">
        <text>[L-4-(L-arginin-2-N-yl)aspartate](n) + L-aspartate + ATP = [L-4-(L-arginin-2-N-yl)aspartate](n)-L-aspartate + ADP + phosphate + H(+)</text>
        <dbReference type="Rhea" id="RHEA:13277"/>
        <dbReference type="Rhea" id="RHEA-COMP:13728"/>
        <dbReference type="Rhea" id="RHEA-COMP:13733"/>
        <dbReference type="ChEBI" id="CHEBI:15378"/>
        <dbReference type="ChEBI" id="CHEBI:29991"/>
        <dbReference type="ChEBI" id="CHEBI:30616"/>
        <dbReference type="ChEBI" id="CHEBI:43474"/>
        <dbReference type="ChEBI" id="CHEBI:137986"/>
        <dbReference type="ChEBI" id="CHEBI:137990"/>
        <dbReference type="ChEBI" id="CHEBI:456216"/>
        <dbReference type="EC" id="6.3.2.29"/>
    </reaction>
</comment>
<dbReference type="AlphaFoldDB" id="R9BZ56"/>
<gene>
    <name evidence="16" type="ORF">A500_17800</name>
</gene>
<evidence type="ECO:0000256" key="14">
    <source>
        <dbReference type="PROSITE-ProRule" id="PRU00409"/>
    </source>
</evidence>
<organism evidence="16 17">
    <name type="scientific">Clostridium sartagoforme AAU1</name>
    <dbReference type="NCBI Taxonomy" id="1202534"/>
    <lineage>
        <taxon>Bacteria</taxon>
        <taxon>Bacillati</taxon>
        <taxon>Bacillota</taxon>
        <taxon>Clostridia</taxon>
        <taxon>Eubacteriales</taxon>
        <taxon>Clostridiaceae</taxon>
        <taxon>Clostridium</taxon>
    </lineage>
</organism>
<dbReference type="GO" id="GO:0005524">
    <property type="term" value="F:ATP binding"/>
    <property type="evidence" value="ECO:0007669"/>
    <property type="project" value="UniProtKB-UniRule"/>
</dbReference>
<comment type="pathway">
    <text evidence="2">Cell wall biogenesis; peptidoglycan biosynthesis.</text>
</comment>
<evidence type="ECO:0000256" key="6">
    <source>
        <dbReference type="ARBA" id="ARBA00013005"/>
    </source>
</evidence>
<evidence type="ECO:0000256" key="9">
    <source>
        <dbReference type="ARBA" id="ARBA00022741"/>
    </source>
</evidence>
<dbReference type="EC" id="6.3.2.29" evidence="6"/>
<dbReference type="InterPro" id="IPR036615">
    <property type="entry name" value="Mur_ligase_C_dom_sf"/>
</dbReference>
<dbReference type="Gene3D" id="3.40.1190.10">
    <property type="entry name" value="Mur-like, catalytic domain"/>
    <property type="match status" value="1"/>
</dbReference>
<dbReference type="Gene3D" id="3.90.190.20">
    <property type="entry name" value="Mur ligase, C-terminal domain"/>
    <property type="match status" value="1"/>
</dbReference>
<dbReference type="InterPro" id="IPR013815">
    <property type="entry name" value="ATP_grasp_subdomain_1"/>
</dbReference>
<evidence type="ECO:0000256" key="7">
    <source>
        <dbReference type="ARBA" id="ARBA00022036"/>
    </source>
</evidence>
<evidence type="ECO:0000256" key="11">
    <source>
        <dbReference type="ARBA" id="ARBA00031353"/>
    </source>
</evidence>
<name>R9BZ56_9CLOT</name>
<evidence type="ECO:0000256" key="13">
    <source>
        <dbReference type="ARBA" id="ARBA00048425"/>
    </source>
</evidence>
<dbReference type="RefSeq" id="WP_016208783.1">
    <property type="nucleotide sequence ID" value="NZ_ASRV01000213.1"/>
</dbReference>
<dbReference type="Proteomes" id="UP000013988">
    <property type="component" value="Unassembled WGS sequence"/>
</dbReference>
<evidence type="ECO:0000313" key="16">
    <source>
        <dbReference type="EMBL" id="EOR20256.1"/>
    </source>
</evidence>
<evidence type="ECO:0000256" key="10">
    <source>
        <dbReference type="ARBA" id="ARBA00022840"/>
    </source>
</evidence>
<evidence type="ECO:0000256" key="5">
    <source>
        <dbReference type="ARBA" id="ARBA00012968"/>
    </source>
</evidence>
<dbReference type="InterPro" id="IPR011761">
    <property type="entry name" value="ATP-grasp"/>
</dbReference>
<comment type="catalytic activity">
    <reaction evidence="12">
        <text>[L-4-(L-arginin-2-N-yl)aspartate](n)-L-aspartate + L-arginine + ATP = [L-4-(L-arginin-2-N-yl)aspartate](n+1) + ADP + phosphate + H(+)</text>
        <dbReference type="Rhea" id="RHEA:23888"/>
        <dbReference type="Rhea" id="RHEA-COMP:13732"/>
        <dbReference type="Rhea" id="RHEA-COMP:13733"/>
        <dbReference type="ChEBI" id="CHEBI:15378"/>
        <dbReference type="ChEBI" id="CHEBI:30616"/>
        <dbReference type="ChEBI" id="CHEBI:32682"/>
        <dbReference type="ChEBI" id="CHEBI:43474"/>
        <dbReference type="ChEBI" id="CHEBI:137986"/>
        <dbReference type="ChEBI" id="CHEBI:137990"/>
        <dbReference type="ChEBI" id="CHEBI:456216"/>
        <dbReference type="EC" id="6.3.2.30"/>
    </reaction>
</comment>
<reference evidence="16 17" key="1">
    <citation type="submission" date="2013-03" db="EMBL/GenBank/DDBJ databases">
        <title>Whole genome shotgun sequencing of Clostridium sartagoforme AAU1.</title>
        <authorList>
            <person name="Joshi C.G."/>
            <person name="Duggirala S.M."/>
            <person name="Nathani N.M."/>
            <person name="Bhatt V.D."/>
            <person name="Patel A.K."/>
            <person name="Pandya P.R."/>
            <person name="KaPatel J.A."/>
        </authorList>
    </citation>
    <scope>NUCLEOTIDE SEQUENCE [LARGE SCALE GENOMIC DNA]</scope>
    <source>
        <strain evidence="16 17">AAU1</strain>
    </source>
</reference>
<dbReference type="PANTHER" id="PTHR23135">
    <property type="entry name" value="MUR LIGASE FAMILY MEMBER"/>
    <property type="match status" value="1"/>
</dbReference>
<dbReference type="InterPro" id="IPR004101">
    <property type="entry name" value="Mur_ligase_C"/>
</dbReference>
<dbReference type="EC" id="6.3.2.30" evidence="5"/>
<evidence type="ECO:0000256" key="4">
    <source>
        <dbReference type="ARBA" id="ARBA00011738"/>
    </source>
</evidence>
<dbReference type="Pfam" id="PF18921">
    <property type="entry name" value="Cyanophycin_syn"/>
    <property type="match status" value="1"/>
</dbReference>
<sequence length="875" mass="97860">MKIIETKVFKGKNIYSHKMCIRMDVDLEGYSETPSKDIEDFNDNLINMIPELNTHRCGIDEERGFVKRLIEGTYLAHICEHITIAIQNKLGIDVHYGKSREVKGNHYYIIYQYLYENVAIESAKLAIDIINALINKIPINYDERIEYLKNILKDEMIGPSTKAICDYAKKVGLPIIRFGNGDFYQIGYGKQGRIIESSIGTNTSCVSVDISCDKMLTKELLKTQNIPVAQGFKVRNIIDLLKCAEEIGYPVVLKPQYGNKGKGVILSIKNEKELLIAYKSVKDKFKDLIIEKYYVGNDFRVCVINYKVVAVSLRRPPHIEGNGINTILELINKLNESPERGEDHERSLTKIKIDAEVIKYINEQGKEINDILKEKEKLYLRKNANLSTGGEAVDYTDKICNENINLCIRAAKMLGLDICGIDICTEDISKPIIHNNGIVMEVNAAPGLRMHLSPSEGAARDLGKEIVNMLYNNNPYNIPVISITGTNGKTTVTRVISHTLSKMGYCVGMTSTSGIYINDECIDSGDDTGFESAKSILINKDVDVAVLETARGGMIKKGLAYDLADVSVITNITQDHLGIDGINTMEELCYVKSLVGEAVKEDGYVVLNADDYWSKSILNRIKANIILFSKDSNNPLLKQNKLSNICVYLENKNIVVVNEGKKHTICNIDEVPITLGGKLMFNVENILATCGALVGLKIDYCMIKNGITSYLLNSDKNAGRFNCYNVNGVNVILDYGHNIDGYNAVLSAVKYINKGKLYGIVGIPGDRSDDMALEIGKISSHHLDYIIVKEDKDLRGRKQGEIAQLIVDGVKKRDTKKKYEVVLREEEALIKALNISQKGDTIVMFFEDMAPLVNIINEFSIYKDENSYIDKSISN</sequence>
<dbReference type="Pfam" id="PF08245">
    <property type="entry name" value="Mur_ligase_M"/>
    <property type="match status" value="1"/>
</dbReference>
<dbReference type="GO" id="GO:0071160">
    <property type="term" value="F:cyanophycin synthetase activity (L-aspartate-adding)"/>
    <property type="evidence" value="ECO:0007669"/>
    <property type="project" value="UniProtKB-EC"/>
</dbReference>
<dbReference type="InterPro" id="IPR005479">
    <property type="entry name" value="CPAse_ATP-bd"/>
</dbReference>
<dbReference type="PROSITE" id="PS50975">
    <property type="entry name" value="ATP_GRASP"/>
    <property type="match status" value="1"/>
</dbReference>
<comment type="similarity">
    <text evidence="3">In the C-terminal section; belongs to the MurCDEF family.</text>
</comment>
<keyword evidence="10 14" id="KW-0067">ATP-binding</keyword>
<feature type="domain" description="ATP-grasp" evidence="15">
    <location>
        <begin position="218"/>
        <end position="471"/>
    </location>
</feature>
<comment type="function">
    <text evidence="1">Catalyzes the ATP-dependent polymerization of arginine and aspartate to multi-L-arginyl-poly-L-aspartic acid (cyanophycin; a water-insoluble reserve polymer).</text>
</comment>
<comment type="caution">
    <text evidence="16">The sequence shown here is derived from an EMBL/GenBank/DDBJ whole genome shotgun (WGS) entry which is preliminary data.</text>
</comment>
<dbReference type="Gene3D" id="3.30.1490.20">
    <property type="entry name" value="ATP-grasp fold, A domain"/>
    <property type="match status" value="1"/>
</dbReference>
<dbReference type="Pfam" id="PF02875">
    <property type="entry name" value="Mur_ligase_C"/>
    <property type="match status" value="1"/>
</dbReference>
<evidence type="ECO:0000259" key="15">
    <source>
        <dbReference type="PROSITE" id="PS50975"/>
    </source>
</evidence>
<dbReference type="GO" id="GO:0046872">
    <property type="term" value="F:metal ion binding"/>
    <property type="evidence" value="ECO:0007669"/>
    <property type="project" value="InterPro"/>
</dbReference>
<dbReference type="OrthoDB" id="9803907at2"/>
<dbReference type="NCBIfam" id="TIGR02068">
    <property type="entry name" value="cya_phycin_syn"/>
    <property type="match status" value="1"/>
</dbReference>
<dbReference type="EMBL" id="ASRV01000213">
    <property type="protein sequence ID" value="EOR20256.1"/>
    <property type="molecule type" value="Genomic_DNA"/>
</dbReference>
<evidence type="ECO:0000313" key="17">
    <source>
        <dbReference type="Proteomes" id="UP000013988"/>
    </source>
</evidence>
<dbReference type="SUPFAM" id="SSF56059">
    <property type="entry name" value="Glutathione synthetase ATP-binding domain-like"/>
    <property type="match status" value="1"/>
</dbReference>
<dbReference type="InterPro" id="IPR036565">
    <property type="entry name" value="Mur-like_cat_sf"/>
</dbReference>
<dbReference type="PANTHER" id="PTHR23135:SF18">
    <property type="entry name" value="CYANOPHYCIN SYNTHETASE"/>
    <property type="match status" value="1"/>
</dbReference>
<dbReference type="NCBIfam" id="NF010623">
    <property type="entry name" value="PRK14016.1"/>
    <property type="match status" value="1"/>
</dbReference>
<keyword evidence="17" id="KW-1185">Reference proteome</keyword>
<dbReference type="PATRIC" id="fig|1202534.3.peg.3547"/>
<keyword evidence="9 14" id="KW-0547">Nucleotide-binding</keyword>
<protein>
    <recommendedName>
        <fullName evidence="7">Cyanophycin synthetase</fullName>
        <ecNumber evidence="6">6.3.2.29</ecNumber>
        <ecNumber evidence="5">6.3.2.30</ecNumber>
    </recommendedName>
    <alternativeName>
        <fullName evidence="11">Cyanophycin synthase</fullName>
    </alternativeName>
</protein>
<accession>R9BZ56</accession>
<dbReference type="GO" id="GO:0071161">
    <property type="term" value="F:cyanophycin synthetase activity (L-arginine-adding)"/>
    <property type="evidence" value="ECO:0007669"/>
    <property type="project" value="UniProtKB-EC"/>
</dbReference>
<keyword evidence="8" id="KW-0436">Ligase</keyword>
<dbReference type="InterPro" id="IPR013651">
    <property type="entry name" value="ATP-grasp_RimK-type"/>
</dbReference>
<proteinExistence type="inferred from homology"/>
<evidence type="ECO:0000256" key="1">
    <source>
        <dbReference type="ARBA" id="ARBA00003184"/>
    </source>
</evidence>
<dbReference type="InterPro" id="IPR044019">
    <property type="entry name" value="Cyanophycin_syn_N"/>
</dbReference>
<evidence type="ECO:0000256" key="8">
    <source>
        <dbReference type="ARBA" id="ARBA00022598"/>
    </source>
</evidence>
<evidence type="ECO:0000256" key="2">
    <source>
        <dbReference type="ARBA" id="ARBA00004752"/>
    </source>
</evidence>
<comment type="subunit">
    <text evidence="4">Homodimer.</text>
</comment>